<protein>
    <submittedName>
        <fullName evidence="1">Uncharacterized protein</fullName>
    </submittedName>
</protein>
<sequence>MKGAPQSREWPTFTGEGEYYHMSFIKTIDMLQEDYAIPEKLITPRLHSIFEKSAKGWYYGIRQTNGENTCSWWKHEIITKWENDDWRYKIENAFENSFFDCQAEAMIE</sequence>
<keyword evidence="2" id="KW-1185">Reference proteome</keyword>
<gene>
    <name evidence="1" type="ORF">O181_118079</name>
</gene>
<evidence type="ECO:0000313" key="2">
    <source>
        <dbReference type="Proteomes" id="UP000765509"/>
    </source>
</evidence>
<comment type="caution">
    <text evidence="1">The sequence shown here is derived from an EMBL/GenBank/DDBJ whole genome shotgun (WGS) entry which is preliminary data.</text>
</comment>
<reference evidence="1" key="1">
    <citation type="submission" date="2021-03" db="EMBL/GenBank/DDBJ databases">
        <title>Draft genome sequence of rust myrtle Austropuccinia psidii MF-1, a brazilian biotype.</title>
        <authorList>
            <person name="Quecine M.C."/>
            <person name="Pachon D.M.R."/>
            <person name="Bonatelli M.L."/>
            <person name="Correr F.H."/>
            <person name="Franceschini L.M."/>
            <person name="Leite T.F."/>
            <person name="Margarido G.R.A."/>
            <person name="Almeida C.A."/>
            <person name="Ferrarezi J.A."/>
            <person name="Labate C.A."/>
        </authorList>
    </citation>
    <scope>NUCLEOTIDE SEQUENCE</scope>
    <source>
        <strain evidence="1">MF-1</strain>
    </source>
</reference>
<dbReference type="Proteomes" id="UP000765509">
    <property type="component" value="Unassembled WGS sequence"/>
</dbReference>
<evidence type="ECO:0000313" key="1">
    <source>
        <dbReference type="EMBL" id="MBW0578364.1"/>
    </source>
</evidence>
<name>A0A9Q3KEJ9_9BASI</name>
<dbReference type="AlphaFoldDB" id="A0A9Q3KEJ9"/>
<accession>A0A9Q3KEJ9</accession>
<dbReference type="EMBL" id="AVOT02102641">
    <property type="protein sequence ID" value="MBW0578364.1"/>
    <property type="molecule type" value="Genomic_DNA"/>
</dbReference>
<proteinExistence type="predicted"/>
<organism evidence="1 2">
    <name type="scientific">Austropuccinia psidii MF-1</name>
    <dbReference type="NCBI Taxonomy" id="1389203"/>
    <lineage>
        <taxon>Eukaryota</taxon>
        <taxon>Fungi</taxon>
        <taxon>Dikarya</taxon>
        <taxon>Basidiomycota</taxon>
        <taxon>Pucciniomycotina</taxon>
        <taxon>Pucciniomycetes</taxon>
        <taxon>Pucciniales</taxon>
        <taxon>Sphaerophragmiaceae</taxon>
        <taxon>Austropuccinia</taxon>
    </lineage>
</organism>
<dbReference type="OrthoDB" id="2517669at2759"/>